<feature type="transmembrane region" description="Helical" evidence="6">
    <location>
        <begin position="363"/>
        <end position="383"/>
    </location>
</feature>
<keyword evidence="2" id="KW-0813">Transport</keyword>
<evidence type="ECO:0000256" key="4">
    <source>
        <dbReference type="ARBA" id="ARBA00022989"/>
    </source>
</evidence>
<dbReference type="PANTHER" id="PTHR11662">
    <property type="entry name" value="SOLUTE CARRIER FAMILY 17"/>
    <property type="match status" value="1"/>
</dbReference>
<feature type="transmembrane region" description="Helical" evidence="6">
    <location>
        <begin position="174"/>
        <end position="193"/>
    </location>
</feature>
<dbReference type="InterPro" id="IPR050382">
    <property type="entry name" value="MFS_Na/Anion_cotransporter"/>
</dbReference>
<dbReference type="Proteomes" id="UP000276437">
    <property type="component" value="Chromosome"/>
</dbReference>
<feature type="transmembrane region" description="Helical" evidence="6">
    <location>
        <begin position="147"/>
        <end position="168"/>
    </location>
</feature>
<gene>
    <name evidence="8" type="primary">sauU</name>
    <name evidence="8" type="ORF">MAMMFC1_00756</name>
</gene>
<dbReference type="GO" id="GO:0022857">
    <property type="term" value="F:transmembrane transporter activity"/>
    <property type="evidence" value="ECO:0007669"/>
    <property type="project" value="InterPro"/>
</dbReference>
<reference evidence="8 9" key="1">
    <citation type="journal article" date="2018" name="Int. J. Syst. Evol. Microbiol.">
        <title>Methylomusa anaerophila gen. nov., sp. nov., an anaerobic methanol-utilizing bacterium isolated from a microbial fuel cell.</title>
        <authorList>
            <person name="Amano N."/>
            <person name="Yamamuro A."/>
            <person name="Miyahara M."/>
            <person name="Kouzuma A."/>
            <person name="Abe T."/>
            <person name="Watanabe K."/>
        </authorList>
    </citation>
    <scope>NUCLEOTIDE SEQUENCE [LARGE SCALE GENOMIC DNA]</scope>
    <source>
        <strain evidence="8 9">MMFC1</strain>
    </source>
</reference>
<feature type="transmembrane region" description="Helical" evidence="6">
    <location>
        <begin position="389"/>
        <end position="408"/>
    </location>
</feature>
<keyword evidence="9" id="KW-1185">Reference proteome</keyword>
<dbReference type="GO" id="GO:0005886">
    <property type="term" value="C:plasma membrane"/>
    <property type="evidence" value="ECO:0007669"/>
    <property type="project" value="UniProtKB-SubCell"/>
</dbReference>
<evidence type="ECO:0000256" key="2">
    <source>
        <dbReference type="ARBA" id="ARBA00022448"/>
    </source>
</evidence>
<feature type="transmembrane region" description="Helical" evidence="6">
    <location>
        <begin position="273"/>
        <end position="290"/>
    </location>
</feature>
<accession>A0A348AGB0</accession>
<protein>
    <submittedName>
        <fullName evidence="8">Putative sulfoacetate transporter SauU</fullName>
    </submittedName>
</protein>
<evidence type="ECO:0000256" key="6">
    <source>
        <dbReference type="SAM" id="Phobius"/>
    </source>
</evidence>
<dbReference type="AlphaFoldDB" id="A0A348AGB0"/>
<dbReference type="PANTHER" id="PTHR11662:SF399">
    <property type="entry name" value="FI19708P1-RELATED"/>
    <property type="match status" value="1"/>
</dbReference>
<evidence type="ECO:0000256" key="5">
    <source>
        <dbReference type="ARBA" id="ARBA00023136"/>
    </source>
</evidence>
<evidence type="ECO:0000256" key="3">
    <source>
        <dbReference type="ARBA" id="ARBA00022692"/>
    </source>
</evidence>
<dbReference type="EMBL" id="AP018449">
    <property type="protein sequence ID" value="BBB90108.1"/>
    <property type="molecule type" value="Genomic_DNA"/>
</dbReference>
<dbReference type="InterPro" id="IPR036259">
    <property type="entry name" value="MFS_trans_sf"/>
</dbReference>
<dbReference type="SUPFAM" id="SSF103473">
    <property type="entry name" value="MFS general substrate transporter"/>
    <property type="match status" value="1"/>
</dbReference>
<proteinExistence type="predicted"/>
<evidence type="ECO:0000313" key="8">
    <source>
        <dbReference type="EMBL" id="BBB90108.1"/>
    </source>
</evidence>
<feature type="domain" description="Major facilitator superfamily (MFS) profile" evidence="7">
    <location>
        <begin position="16"/>
        <end position="412"/>
    </location>
</feature>
<dbReference type="KEGG" id="mana:MAMMFC1_00756"/>
<dbReference type="Gene3D" id="1.20.1250.20">
    <property type="entry name" value="MFS general substrate transporter like domains"/>
    <property type="match status" value="2"/>
</dbReference>
<feature type="transmembrane region" description="Helical" evidence="6">
    <location>
        <begin position="322"/>
        <end position="342"/>
    </location>
</feature>
<feature type="transmembrane region" description="Helical" evidence="6">
    <location>
        <begin position="232"/>
        <end position="253"/>
    </location>
</feature>
<evidence type="ECO:0000256" key="1">
    <source>
        <dbReference type="ARBA" id="ARBA00004651"/>
    </source>
</evidence>
<comment type="subcellular location">
    <subcellularLocation>
        <location evidence="1">Cell membrane</location>
        <topology evidence="1">Multi-pass membrane protein</topology>
    </subcellularLocation>
</comment>
<sequence>MIFRLGGIAIKPQYRLLAILFFVLLIAYADRVNASILIADESFLRDLGLQGKPVALGMIMTLFLLPYALANMLFSPLGDVFGPRKVMTVATAAWAPAMALGGLSPSVAVLFASRILLGLAEGVHWPMQSKYVGNWFEPEKRARANSLWLMGLILGPAFSMRFLVWLIQSAGWRASFFTLALINVIPVILLWFCTADAPSGIKRAGMGQAAATQPLSLSLRAYYKQIITDYRFWLVTFFSFCHASMWWGTIAWLPTYLKNTQGFSWGNTGTWASLPYFAGAIAAVLIGYFSDRLKRRGIFAVLSLLGSVAGILASLFSTSQFYAAFFITGSITSLAAGLPIIWTMLQGILPGQASGAGAGLMNGLANGGAAFAPVMVGLFINWLGNFKGGFMYLALMGLLGVAAMLPLLRESR</sequence>
<feature type="transmembrane region" description="Helical" evidence="6">
    <location>
        <begin position="54"/>
        <end position="74"/>
    </location>
</feature>
<dbReference type="PROSITE" id="PS50850">
    <property type="entry name" value="MFS"/>
    <property type="match status" value="1"/>
</dbReference>
<name>A0A348AGB0_9FIRM</name>
<keyword evidence="4 6" id="KW-1133">Transmembrane helix</keyword>
<evidence type="ECO:0000259" key="7">
    <source>
        <dbReference type="PROSITE" id="PS50850"/>
    </source>
</evidence>
<dbReference type="CDD" id="cd17319">
    <property type="entry name" value="MFS_ExuT_GudP_like"/>
    <property type="match status" value="1"/>
</dbReference>
<dbReference type="InterPro" id="IPR011701">
    <property type="entry name" value="MFS"/>
</dbReference>
<keyword evidence="3 6" id="KW-0812">Transmembrane</keyword>
<keyword evidence="5 6" id="KW-0472">Membrane</keyword>
<dbReference type="InterPro" id="IPR020846">
    <property type="entry name" value="MFS_dom"/>
</dbReference>
<dbReference type="Pfam" id="PF07690">
    <property type="entry name" value="MFS_1"/>
    <property type="match status" value="1"/>
</dbReference>
<organism evidence="8 9">
    <name type="scientific">Methylomusa anaerophila</name>
    <dbReference type="NCBI Taxonomy" id="1930071"/>
    <lineage>
        <taxon>Bacteria</taxon>
        <taxon>Bacillati</taxon>
        <taxon>Bacillota</taxon>
        <taxon>Negativicutes</taxon>
        <taxon>Selenomonadales</taxon>
        <taxon>Sporomusaceae</taxon>
        <taxon>Methylomusa</taxon>
    </lineage>
</organism>
<evidence type="ECO:0000313" key="9">
    <source>
        <dbReference type="Proteomes" id="UP000276437"/>
    </source>
</evidence>
<feature type="transmembrane region" description="Helical" evidence="6">
    <location>
        <begin position="297"/>
        <end position="316"/>
    </location>
</feature>